<accession>A0A9P1JRU0</accession>
<dbReference type="AlphaFoldDB" id="A0A9P1JRU0"/>
<evidence type="ECO:0000256" key="1">
    <source>
        <dbReference type="SAM" id="MobiDB-lite"/>
    </source>
</evidence>
<name>A0A9P1JRU0_9PROT</name>
<feature type="region of interest" description="Disordered" evidence="1">
    <location>
        <begin position="394"/>
        <end position="414"/>
    </location>
</feature>
<evidence type="ECO:0000313" key="3">
    <source>
        <dbReference type="Proteomes" id="UP000007319"/>
    </source>
</evidence>
<protein>
    <submittedName>
        <fullName evidence="2">Uncharacterized protein</fullName>
    </submittedName>
</protein>
<gene>
    <name evidence="2" type="ORF">AZOBR_140296</name>
</gene>
<feature type="region of interest" description="Disordered" evidence="1">
    <location>
        <begin position="501"/>
        <end position="580"/>
    </location>
</feature>
<keyword evidence="3" id="KW-1185">Reference proteome</keyword>
<dbReference type="Proteomes" id="UP000007319">
    <property type="component" value="Chromosome"/>
</dbReference>
<dbReference type="EMBL" id="HE577327">
    <property type="protein sequence ID" value="CCC98566.1"/>
    <property type="molecule type" value="Genomic_DNA"/>
</dbReference>
<evidence type="ECO:0000313" key="2">
    <source>
        <dbReference type="EMBL" id="CCC98566.1"/>
    </source>
</evidence>
<sequence>MDGRSDLAALVGLPHQHVLAHHLIAEAVAGPTRLDHRSQDSAILLAAEPLQNAERLFGRRGAARSGQFLRIEGSIGVRRAQRAGQQNILQLGAAFGGQRPGVGVDDAALRLLEAAGDGIGEIVPLHHRRTAADRAAGGVQAEKLGIIRQTADEFADAVHGFRREGDSGVLRPRVDEAPDLHVGHQRQMHRHQRALDRRMLAQELVQVLRHADHQQRHRDRAVGQVLEQLGQLVAEILVGDAIILVEDQQHMGGVDAGQHLVQLRHAESALGQQLVEAGEAAARGEGVVDPRPVIGGGDLLQEMTEDVLEAQLRAAGQFQREVAGLAGDLLDGVGDGGLAAAPVAEQDDVRPLLLDGGDDALQRVGPADEQRVQLLLGPRRREGLAQQTVQFGSKPLQHGRCTDRSRPTQPAVHGHRETRQLRVGGRLATLGAQSTTKPATKRAVQRIMTQSGRAAHGLAQTATKTAAAKATALGTTDRPQMRRRTARERALGLHRRVAMSRIARGGARSGRSTARDAAAHGHPVIRIGGRPPLPKEVSHPSRSQNSALSSPAGLGRWPDRRVARPAPAGPGLAGVARRLR</sequence>
<dbReference type="KEGG" id="abs:AZOBR_140296"/>
<reference evidence="2 3" key="1">
    <citation type="journal article" date="2011" name="PLoS Genet.">
        <title>Azospirillum genomes reveal transition of bacteria from aquatic to terrestrial environments.</title>
        <authorList>
            <person name="Wisniewski-Dye F."/>
            <person name="Borziak K."/>
            <person name="Khalsa-Moyers G."/>
            <person name="Alexandre G."/>
            <person name="Sukharnikov L.O."/>
            <person name="Wuichet K."/>
            <person name="Hurst G.B."/>
            <person name="McDonald W.H."/>
            <person name="Robertson J.S."/>
            <person name="Barbe V."/>
            <person name="Calteau A."/>
            <person name="Rouy Z."/>
            <person name="Mangenot S."/>
            <person name="Prigent-Combaret C."/>
            <person name="Normand P."/>
            <person name="Boyer M."/>
            <person name="Siguier P."/>
            <person name="Dessaux Y."/>
            <person name="Elmerich C."/>
            <person name="Condemine G."/>
            <person name="Krishnen G."/>
            <person name="Kennedy I."/>
            <person name="Paterson A.H."/>
            <person name="Gonzalez V."/>
            <person name="Mavingui P."/>
            <person name="Zhulin I.B."/>
        </authorList>
    </citation>
    <scope>NUCLEOTIDE SEQUENCE [LARGE SCALE GENOMIC DNA]</scope>
    <source>
        <strain evidence="2 3">Sp245</strain>
    </source>
</reference>
<organism evidence="2 3">
    <name type="scientific">Azospirillum baldaniorum</name>
    <dbReference type="NCBI Taxonomy" id="1064539"/>
    <lineage>
        <taxon>Bacteria</taxon>
        <taxon>Pseudomonadati</taxon>
        <taxon>Pseudomonadota</taxon>
        <taxon>Alphaproteobacteria</taxon>
        <taxon>Rhodospirillales</taxon>
        <taxon>Azospirillaceae</taxon>
        <taxon>Azospirillum</taxon>
    </lineage>
</organism>
<feature type="compositionally biased region" description="Low complexity" evidence="1">
    <location>
        <begin position="564"/>
        <end position="580"/>
    </location>
</feature>
<feature type="compositionally biased region" description="Polar residues" evidence="1">
    <location>
        <begin position="540"/>
        <end position="549"/>
    </location>
</feature>
<proteinExistence type="predicted"/>
<feature type="compositionally biased region" description="Low complexity" evidence="1">
    <location>
        <begin position="501"/>
        <end position="512"/>
    </location>
</feature>